<sequence>MPVHLIESYQKTYSRLPNIIQFFLDELDTSLTTRFEYAQTLEQLIDFLYLKYPQQRLSSIFICSLKQSDYTDFISLTQTYYISNGLNIIDSATYIQKNRKINIVNHFLFFLFNLSIHKEQIFLTNALSKYSIEADDSLTQPERITFWQAVLAAEPPNEHQSAYDKLIRQRNLLIILLSLTMGITAKEITTIKRTDISIDSYEVTIPRGKNKLEVIPIPHRYRDYFQTYWELFKNSSSSHLLHCINGELLTTNKIEQILTEVRFRSGFPRQINTSLLNHTFETMMMAELNNQKAVDWAIGKNDDPSVEPKKVTLEIKLIDLENL</sequence>
<dbReference type="Gene3D" id="1.10.443.10">
    <property type="entry name" value="Intergrase catalytic core"/>
    <property type="match status" value="1"/>
</dbReference>
<organism evidence="2 3">
    <name type="scientific">Vagococcus zengguangii</name>
    <dbReference type="NCBI Taxonomy" id="2571750"/>
    <lineage>
        <taxon>Bacteria</taxon>
        <taxon>Bacillati</taxon>
        <taxon>Bacillota</taxon>
        <taxon>Bacilli</taxon>
        <taxon>Lactobacillales</taxon>
        <taxon>Enterococcaceae</taxon>
        <taxon>Vagococcus</taxon>
    </lineage>
</organism>
<dbReference type="KEGG" id="vao:FA707_03460"/>
<dbReference type="RefSeq" id="WP_136952909.1">
    <property type="nucleotide sequence ID" value="NZ_CP039712.1"/>
</dbReference>
<reference evidence="2 3" key="1">
    <citation type="submission" date="2019-04" db="EMBL/GenBank/DDBJ databases">
        <title>Vagococcus sp. nov., isolated from faeces of yaks (Bos grunniens).</title>
        <authorList>
            <person name="Ge Y."/>
        </authorList>
    </citation>
    <scope>NUCLEOTIDE SEQUENCE [LARGE SCALE GENOMIC DNA]</scope>
    <source>
        <strain evidence="2 3">MN-17</strain>
    </source>
</reference>
<dbReference type="InterPro" id="IPR013762">
    <property type="entry name" value="Integrase-like_cat_sf"/>
</dbReference>
<keyword evidence="1" id="KW-0233">DNA recombination</keyword>
<gene>
    <name evidence="2" type="ORF">FA707_03460</name>
</gene>
<dbReference type="GO" id="GO:0006310">
    <property type="term" value="P:DNA recombination"/>
    <property type="evidence" value="ECO:0007669"/>
    <property type="project" value="UniProtKB-KW"/>
</dbReference>
<name>A0A4D7CTC2_9ENTE</name>
<dbReference type="SUPFAM" id="SSF56349">
    <property type="entry name" value="DNA breaking-rejoining enzymes"/>
    <property type="match status" value="1"/>
</dbReference>
<dbReference type="GO" id="GO:0003677">
    <property type="term" value="F:DNA binding"/>
    <property type="evidence" value="ECO:0007669"/>
    <property type="project" value="InterPro"/>
</dbReference>
<dbReference type="Proteomes" id="UP000298615">
    <property type="component" value="Chromosome"/>
</dbReference>
<dbReference type="InterPro" id="IPR011010">
    <property type="entry name" value="DNA_brk_join_enz"/>
</dbReference>
<keyword evidence="3" id="KW-1185">Reference proteome</keyword>
<evidence type="ECO:0000256" key="1">
    <source>
        <dbReference type="ARBA" id="ARBA00023172"/>
    </source>
</evidence>
<evidence type="ECO:0000313" key="3">
    <source>
        <dbReference type="Proteomes" id="UP000298615"/>
    </source>
</evidence>
<dbReference type="GO" id="GO:0015074">
    <property type="term" value="P:DNA integration"/>
    <property type="evidence" value="ECO:0007669"/>
    <property type="project" value="InterPro"/>
</dbReference>
<dbReference type="EMBL" id="CP039712">
    <property type="protein sequence ID" value="QCI86072.1"/>
    <property type="molecule type" value="Genomic_DNA"/>
</dbReference>
<evidence type="ECO:0000313" key="2">
    <source>
        <dbReference type="EMBL" id="QCI86072.1"/>
    </source>
</evidence>
<dbReference type="OrthoDB" id="9965541at2"/>
<proteinExistence type="predicted"/>
<accession>A0A4D7CTC2</accession>
<protein>
    <submittedName>
        <fullName evidence="2">Site-specific integrase</fullName>
    </submittedName>
</protein>
<dbReference type="AlphaFoldDB" id="A0A4D7CTC2"/>